<comment type="similarity">
    <text evidence="3 6">Belongs to the MoeA family.</text>
</comment>
<dbReference type="PANTHER" id="PTHR10192:SF5">
    <property type="entry name" value="GEPHYRIN"/>
    <property type="match status" value="1"/>
</dbReference>
<keyword evidence="6" id="KW-0460">Magnesium</keyword>
<comment type="cofactor">
    <cofactor evidence="6">
        <name>Mg(2+)</name>
        <dbReference type="ChEBI" id="CHEBI:18420"/>
    </cofactor>
</comment>
<name>A0A0D6MKA2_9PROT</name>
<gene>
    <name evidence="8" type="ORF">Tasa_015_051</name>
</gene>
<dbReference type="Pfam" id="PF00994">
    <property type="entry name" value="MoCF_biosynth"/>
    <property type="match status" value="1"/>
</dbReference>
<evidence type="ECO:0000256" key="2">
    <source>
        <dbReference type="ARBA" id="ARBA00005046"/>
    </source>
</evidence>
<dbReference type="Proteomes" id="UP000032679">
    <property type="component" value="Unassembled WGS sequence"/>
</dbReference>
<keyword evidence="6" id="KW-0808">Transferase</keyword>
<evidence type="ECO:0000313" key="8">
    <source>
        <dbReference type="EMBL" id="GAN54062.1"/>
    </source>
</evidence>
<dbReference type="UniPathway" id="UPA00344"/>
<dbReference type="InterPro" id="IPR001453">
    <property type="entry name" value="MoaB/Mog_dom"/>
</dbReference>
<dbReference type="SUPFAM" id="SSF63867">
    <property type="entry name" value="MoeA C-terminal domain-like"/>
    <property type="match status" value="1"/>
</dbReference>
<evidence type="ECO:0000256" key="4">
    <source>
        <dbReference type="ARBA" id="ARBA00023150"/>
    </source>
</evidence>
<dbReference type="AlphaFoldDB" id="A0A0D6MKA2"/>
<dbReference type="InterPro" id="IPR038987">
    <property type="entry name" value="MoeA-like"/>
</dbReference>
<dbReference type="GO" id="GO:0046872">
    <property type="term" value="F:metal ion binding"/>
    <property type="evidence" value="ECO:0007669"/>
    <property type="project" value="UniProtKB-UniRule"/>
</dbReference>
<dbReference type="GO" id="GO:0061599">
    <property type="term" value="F:molybdopterin molybdotransferase activity"/>
    <property type="evidence" value="ECO:0007669"/>
    <property type="project" value="UniProtKB-UniRule"/>
</dbReference>
<evidence type="ECO:0000256" key="5">
    <source>
        <dbReference type="ARBA" id="ARBA00047317"/>
    </source>
</evidence>
<comment type="caution">
    <text evidence="8">The sequence shown here is derived from an EMBL/GenBank/DDBJ whole genome shotgun (WGS) entry which is preliminary data.</text>
</comment>
<evidence type="ECO:0000259" key="7">
    <source>
        <dbReference type="SMART" id="SM00852"/>
    </source>
</evidence>
<proteinExistence type="inferred from homology"/>
<dbReference type="Gene3D" id="3.90.105.10">
    <property type="entry name" value="Molybdopterin biosynthesis moea protein, domain 2"/>
    <property type="match status" value="1"/>
</dbReference>
<dbReference type="EC" id="2.10.1.1" evidence="6"/>
<comment type="function">
    <text evidence="1 6">Catalyzes the insertion of molybdate into adenylated molybdopterin with the concomitant release of AMP.</text>
</comment>
<dbReference type="InterPro" id="IPR005110">
    <property type="entry name" value="MoeA_linker/N"/>
</dbReference>
<dbReference type="InterPro" id="IPR036688">
    <property type="entry name" value="MoeA_C_domain_IV_sf"/>
</dbReference>
<evidence type="ECO:0000256" key="1">
    <source>
        <dbReference type="ARBA" id="ARBA00002901"/>
    </source>
</evidence>
<dbReference type="Pfam" id="PF03453">
    <property type="entry name" value="MoeA_N"/>
    <property type="match status" value="1"/>
</dbReference>
<keyword evidence="6" id="KW-0479">Metal-binding</keyword>
<keyword evidence="9" id="KW-1185">Reference proteome</keyword>
<dbReference type="SMART" id="SM00852">
    <property type="entry name" value="MoCF_biosynth"/>
    <property type="match status" value="1"/>
</dbReference>
<dbReference type="SUPFAM" id="SSF53218">
    <property type="entry name" value="Molybdenum cofactor biosynthesis proteins"/>
    <property type="match status" value="1"/>
</dbReference>
<dbReference type="InterPro" id="IPR036135">
    <property type="entry name" value="MoeA_linker/N_sf"/>
</dbReference>
<evidence type="ECO:0000256" key="6">
    <source>
        <dbReference type="RuleBase" id="RU365090"/>
    </source>
</evidence>
<reference evidence="8 9" key="1">
    <citation type="submission" date="2012-10" db="EMBL/GenBank/DDBJ databases">
        <title>Genome sequencing of Tanticharoenia sakaeratensis NBRC 103193.</title>
        <authorList>
            <person name="Azuma Y."/>
            <person name="Hadano H."/>
            <person name="Hirakawa H."/>
            <person name="Matsushita K."/>
        </authorList>
    </citation>
    <scope>NUCLEOTIDE SEQUENCE [LARGE SCALE GENOMIC DNA]</scope>
    <source>
        <strain evidence="8 9">NBRC 103193</strain>
    </source>
</reference>
<evidence type="ECO:0000313" key="9">
    <source>
        <dbReference type="Proteomes" id="UP000032679"/>
    </source>
</evidence>
<dbReference type="InterPro" id="IPR005111">
    <property type="entry name" value="MoeA_C_domain_IV"/>
</dbReference>
<dbReference type="EMBL" id="BALE01000015">
    <property type="protein sequence ID" value="GAN54062.1"/>
    <property type="molecule type" value="Genomic_DNA"/>
</dbReference>
<dbReference type="Gene3D" id="3.40.980.10">
    <property type="entry name" value="MoaB/Mog-like domain"/>
    <property type="match status" value="1"/>
</dbReference>
<dbReference type="PANTHER" id="PTHR10192">
    <property type="entry name" value="MOLYBDOPTERIN BIOSYNTHESIS PROTEIN"/>
    <property type="match status" value="1"/>
</dbReference>
<dbReference type="Gene3D" id="2.170.190.11">
    <property type="entry name" value="Molybdopterin biosynthesis moea protein, domain 3"/>
    <property type="match status" value="1"/>
</dbReference>
<dbReference type="CDD" id="cd00887">
    <property type="entry name" value="MoeA"/>
    <property type="match status" value="1"/>
</dbReference>
<sequence>MLEVSEAVDLIERHVGNFGTENIPLVAAAGRILRQAVDAERALPPYDRVMMDGIAVRHGEGRVFQVLGAQRAGMPAQRLDRDDACLEVTTGAVLPEGADAVIPVERLIRNGDTVTLEDGYVMEAGQFIHRRGIDCQQGARLLDPGLRLNAPALAVLAGNGCANVEVAKVPRIGIVSTGDELVAVDAPVREWEIRASNDHAIAGALRARGFDDVSFDRIVDDLDATVATLGALLDRCDVLVLSGGVSMGTFDYVPRAMEALGVTRIFHKIAQRPGKPMWFGVGPRGQRVFALPGNPVSALTCCVRYVVPALLSAQGLLAKERFTVRLDAEVALIPTLARFVPVRVHHDQAGQALAHPLPMPTSGDFNHLATTHGFVELPKGERAPPGTHAVFHGW</sequence>
<evidence type="ECO:0000256" key="3">
    <source>
        <dbReference type="ARBA" id="ARBA00010763"/>
    </source>
</evidence>
<accession>A0A0D6MKA2</accession>
<comment type="catalytic activity">
    <reaction evidence="5">
        <text>adenylyl-molybdopterin + molybdate = Mo-molybdopterin + AMP + H(+)</text>
        <dbReference type="Rhea" id="RHEA:35047"/>
        <dbReference type="ChEBI" id="CHEBI:15378"/>
        <dbReference type="ChEBI" id="CHEBI:36264"/>
        <dbReference type="ChEBI" id="CHEBI:62727"/>
        <dbReference type="ChEBI" id="CHEBI:71302"/>
        <dbReference type="ChEBI" id="CHEBI:456215"/>
        <dbReference type="EC" id="2.10.1.1"/>
    </reaction>
</comment>
<comment type="pathway">
    <text evidence="2 6">Cofactor biosynthesis; molybdopterin biosynthesis.</text>
</comment>
<dbReference type="GO" id="GO:0006777">
    <property type="term" value="P:Mo-molybdopterin cofactor biosynthetic process"/>
    <property type="evidence" value="ECO:0007669"/>
    <property type="project" value="UniProtKB-UniRule"/>
</dbReference>
<dbReference type="STRING" id="1231623.Tasa_015_051"/>
<organism evidence="8 9">
    <name type="scientific">Tanticharoenia sakaeratensis NBRC 103193</name>
    <dbReference type="NCBI Taxonomy" id="1231623"/>
    <lineage>
        <taxon>Bacteria</taxon>
        <taxon>Pseudomonadati</taxon>
        <taxon>Pseudomonadota</taxon>
        <taxon>Alphaproteobacteria</taxon>
        <taxon>Acetobacterales</taxon>
        <taxon>Acetobacteraceae</taxon>
        <taxon>Tanticharoenia</taxon>
    </lineage>
</organism>
<protein>
    <recommendedName>
        <fullName evidence="6">Molybdopterin molybdenumtransferase</fullName>
        <ecNumber evidence="6">2.10.1.1</ecNumber>
    </recommendedName>
</protein>
<dbReference type="SUPFAM" id="SSF63882">
    <property type="entry name" value="MoeA N-terminal region -like"/>
    <property type="match status" value="1"/>
</dbReference>
<dbReference type="GO" id="GO:0005829">
    <property type="term" value="C:cytosol"/>
    <property type="evidence" value="ECO:0007669"/>
    <property type="project" value="TreeGrafter"/>
</dbReference>
<feature type="domain" description="MoaB/Mog" evidence="7">
    <location>
        <begin position="173"/>
        <end position="313"/>
    </location>
</feature>
<dbReference type="Pfam" id="PF03454">
    <property type="entry name" value="MoeA_C"/>
    <property type="match status" value="1"/>
</dbReference>
<keyword evidence="4 6" id="KW-0501">Molybdenum cofactor biosynthesis</keyword>
<dbReference type="InterPro" id="IPR036425">
    <property type="entry name" value="MoaB/Mog-like_dom_sf"/>
</dbReference>
<dbReference type="Gene3D" id="2.40.340.10">
    <property type="entry name" value="MoeA, C-terminal, domain IV"/>
    <property type="match status" value="1"/>
</dbReference>
<keyword evidence="6" id="KW-0500">Molybdenum</keyword>